<keyword evidence="9 12" id="KW-0501">Molybdenum cofactor biosynthesis</keyword>
<keyword evidence="8 12" id="KW-0342">GTP-binding</keyword>
<feature type="binding site" evidence="12">
    <location>
        <position position="195"/>
    </location>
    <ligand>
        <name>S-adenosyl-L-methionine</name>
        <dbReference type="ChEBI" id="CHEBI:59789"/>
    </ligand>
</feature>
<feature type="binding site" evidence="12">
    <location>
        <position position="101"/>
    </location>
    <ligand>
        <name>GTP</name>
        <dbReference type="ChEBI" id="CHEBI:37565"/>
    </ligand>
</feature>
<keyword evidence="5 12" id="KW-0547">Nucleotide-binding</keyword>
<keyword evidence="15" id="KW-1185">Reference proteome</keyword>
<evidence type="ECO:0000256" key="1">
    <source>
        <dbReference type="ARBA" id="ARBA00012167"/>
    </source>
</evidence>
<dbReference type="Pfam" id="PF04055">
    <property type="entry name" value="Radical_SAM"/>
    <property type="match status" value="1"/>
</dbReference>
<evidence type="ECO:0000256" key="5">
    <source>
        <dbReference type="ARBA" id="ARBA00022741"/>
    </source>
</evidence>
<dbReference type="InterPro" id="IPR006638">
    <property type="entry name" value="Elp3/MiaA/NifB-like_rSAM"/>
</dbReference>
<feature type="domain" description="Radical SAM core" evidence="13">
    <location>
        <begin position="10"/>
        <end position="235"/>
    </location>
</feature>
<evidence type="ECO:0000256" key="8">
    <source>
        <dbReference type="ARBA" id="ARBA00023134"/>
    </source>
</evidence>
<dbReference type="Gene3D" id="3.20.20.70">
    <property type="entry name" value="Aldolase class I"/>
    <property type="match status" value="1"/>
</dbReference>
<dbReference type="Proteomes" id="UP000605099">
    <property type="component" value="Unassembled WGS sequence"/>
</dbReference>
<evidence type="ECO:0000256" key="10">
    <source>
        <dbReference type="ARBA" id="ARBA00023239"/>
    </source>
</evidence>
<dbReference type="InterPro" id="IPR050105">
    <property type="entry name" value="MoCo_biosynth_MoaA/MoaC"/>
</dbReference>
<name>A0ABQ2JSU7_9SPHN</name>
<protein>
    <recommendedName>
        <fullName evidence="1 12">GTP 3',8-cyclase</fullName>
        <ecNumber evidence="1 12">4.1.99.22</ecNumber>
    </recommendedName>
    <alternativeName>
        <fullName evidence="12">Molybdenum cofactor biosynthesis protein A</fullName>
    </alternativeName>
</protein>
<dbReference type="CDD" id="cd21117">
    <property type="entry name" value="Twitch_MoaA"/>
    <property type="match status" value="1"/>
</dbReference>
<dbReference type="Pfam" id="PF06463">
    <property type="entry name" value="Mob_synth_C"/>
    <property type="match status" value="1"/>
</dbReference>
<feature type="binding site" evidence="12">
    <location>
        <position position="72"/>
    </location>
    <ligand>
        <name>S-adenosyl-L-methionine</name>
        <dbReference type="ChEBI" id="CHEBI:59789"/>
    </ligand>
</feature>
<keyword evidence="7 12" id="KW-0411">Iron-sulfur</keyword>
<feature type="binding site" evidence="12">
    <location>
        <position position="26"/>
    </location>
    <ligand>
        <name>[4Fe-4S] cluster</name>
        <dbReference type="ChEBI" id="CHEBI:49883"/>
        <label>1</label>
        <note>4Fe-4S-S-AdoMet</note>
    </ligand>
</feature>
<comment type="pathway">
    <text evidence="12">Cofactor biosynthesis; molybdopterin biosynthesis.</text>
</comment>
<dbReference type="InterPro" id="IPR058240">
    <property type="entry name" value="rSAM_sf"/>
</dbReference>
<dbReference type="SFLD" id="SFLDG01067">
    <property type="entry name" value="SPASM/twitch_domain_containing"/>
    <property type="match status" value="1"/>
</dbReference>
<evidence type="ECO:0000256" key="12">
    <source>
        <dbReference type="HAMAP-Rule" id="MF_01225"/>
    </source>
</evidence>
<evidence type="ECO:0000259" key="13">
    <source>
        <dbReference type="PROSITE" id="PS51918"/>
    </source>
</evidence>
<dbReference type="SFLD" id="SFLDG01383">
    <property type="entry name" value="cyclic_pyranopterin_phosphate"/>
    <property type="match status" value="1"/>
</dbReference>
<evidence type="ECO:0000256" key="4">
    <source>
        <dbReference type="ARBA" id="ARBA00022723"/>
    </source>
</evidence>
<keyword evidence="4 12" id="KW-0479">Metal-binding</keyword>
<feature type="binding site" evidence="12">
    <location>
        <position position="33"/>
    </location>
    <ligand>
        <name>[4Fe-4S] cluster</name>
        <dbReference type="ChEBI" id="CHEBI:49883"/>
        <label>1</label>
        <note>4Fe-4S-S-AdoMet</note>
    </ligand>
</feature>
<dbReference type="CDD" id="cd01335">
    <property type="entry name" value="Radical_SAM"/>
    <property type="match status" value="1"/>
</dbReference>
<dbReference type="PANTHER" id="PTHR22960:SF0">
    <property type="entry name" value="MOLYBDENUM COFACTOR BIOSYNTHESIS PROTEIN 1"/>
    <property type="match status" value="1"/>
</dbReference>
<dbReference type="RefSeq" id="WP_188820530.1">
    <property type="nucleotide sequence ID" value="NZ_BMLK01000013.1"/>
</dbReference>
<dbReference type="InterPro" id="IPR000385">
    <property type="entry name" value="MoaA_NifB_PqqE_Fe-S-bd_CS"/>
</dbReference>
<dbReference type="PANTHER" id="PTHR22960">
    <property type="entry name" value="MOLYBDOPTERIN COFACTOR SYNTHESIS PROTEIN A"/>
    <property type="match status" value="1"/>
</dbReference>
<dbReference type="HAMAP" id="MF_01225_B">
    <property type="entry name" value="MoaA_B"/>
    <property type="match status" value="1"/>
</dbReference>
<gene>
    <name evidence="12 14" type="primary">moaA</name>
    <name evidence="14" type="ORF">GCM10011349_28530</name>
</gene>
<feature type="binding site" evidence="12">
    <location>
        <position position="32"/>
    </location>
    <ligand>
        <name>S-adenosyl-L-methionine</name>
        <dbReference type="ChEBI" id="CHEBI:59789"/>
    </ligand>
</feature>
<evidence type="ECO:0000256" key="7">
    <source>
        <dbReference type="ARBA" id="ARBA00023014"/>
    </source>
</evidence>
<evidence type="ECO:0000313" key="14">
    <source>
        <dbReference type="EMBL" id="GGN53695.1"/>
    </source>
</evidence>
<comment type="caution">
    <text evidence="14">The sequence shown here is derived from an EMBL/GenBank/DDBJ whole genome shotgun (WGS) entry which is preliminary data.</text>
</comment>
<comment type="similarity">
    <text evidence="12">Belongs to the radical SAM superfamily. MoaA family.</text>
</comment>
<comment type="subunit">
    <text evidence="12">Monomer and homodimer.</text>
</comment>
<keyword evidence="10 12" id="KW-0456">Lyase</keyword>
<keyword evidence="6 12" id="KW-0408">Iron</keyword>
<evidence type="ECO:0000256" key="3">
    <source>
        <dbReference type="ARBA" id="ARBA00022691"/>
    </source>
</evidence>
<feature type="binding site" evidence="12">
    <location>
        <position position="261"/>
    </location>
    <ligand>
        <name>[4Fe-4S] cluster</name>
        <dbReference type="ChEBI" id="CHEBI:49883"/>
        <label>2</label>
        <note>4Fe-4S-substrate</note>
    </ligand>
</feature>
<reference evidence="15" key="1">
    <citation type="journal article" date="2019" name="Int. J. Syst. Evol. Microbiol.">
        <title>The Global Catalogue of Microorganisms (GCM) 10K type strain sequencing project: providing services to taxonomists for standard genome sequencing and annotation.</title>
        <authorList>
            <consortium name="The Broad Institute Genomics Platform"/>
            <consortium name="The Broad Institute Genome Sequencing Center for Infectious Disease"/>
            <person name="Wu L."/>
            <person name="Ma J."/>
        </authorList>
    </citation>
    <scope>NUCLEOTIDE SEQUENCE [LARGE SCALE GENOMIC DNA]</scope>
    <source>
        <strain evidence="15">CGMCC 1.6784</strain>
    </source>
</reference>
<dbReference type="InterPro" id="IPR040064">
    <property type="entry name" value="MoaA-like"/>
</dbReference>
<sequence>MNSPAPLVDQFQRRITYLRLSVTDRCDLRCSYCMPERMTFLPRKEVLTLEELHDLALGFIARGITKIRLTGGEPLVRRDMMELVRALGRKIGDGLDELTLTTNATRLSEFADDLAAAGVRRVNVSLDTLDRETFTRLSRRDSLPQVLEGLQAAKEAGLKVKLNTVALKEINEAEIPDLIAWAHGEGFDSTLIEVMPLGDVEEDRFDHYLPLVAVQEDLARRWTLTPSEHRTGGPARYWNVEETGGRIGLITPLTNNFCEGCNRIRVTATGQLYACLGGDERVDLRAALRSEDPEAALAAALDTAMRIKPERHHFRIEEPGAAPAVSRHMSMTGG</sequence>
<dbReference type="InterPro" id="IPR007197">
    <property type="entry name" value="rSAM"/>
</dbReference>
<evidence type="ECO:0000313" key="15">
    <source>
        <dbReference type="Proteomes" id="UP000605099"/>
    </source>
</evidence>
<comment type="function">
    <text evidence="12">Catalyzes the cyclization of GTP to (8S)-3',8-cyclo-7,8-dihydroguanosine 5'-triphosphate.</text>
</comment>
<dbReference type="EMBL" id="BMLK01000013">
    <property type="protein sequence ID" value="GGN53695.1"/>
    <property type="molecule type" value="Genomic_DNA"/>
</dbReference>
<feature type="binding site" evidence="12">
    <location>
        <position position="68"/>
    </location>
    <ligand>
        <name>GTP</name>
        <dbReference type="ChEBI" id="CHEBI:37565"/>
    </ligand>
</feature>
<feature type="binding site" evidence="12">
    <location>
        <position position="275"/>
    </location>
    <ligand>
        <name>[4Fe-4S] cluster</name>
        <dbReference type="ChEBI" id="CHEBI:49883"/>
        <label>2</label>
        <note>4Fe-4S-substrate</note>
    </ligand>
</feature>
<dbReference type="InterPro" id="IPR013785">
    <property type="entry name" value="Aldolase_TIM"/>
</dbReference>
<keyword evidence="2 12" id="KW-0004">4Fe-4S</keyword>
<feature type="binding site" evidence="12">
    <location>
        <position position="161"/>
    </location>
    <ligand>
        <name>GTP</name>
        <dbReference type="ChEBI" id="CHEBI:37565"/>
    </ligand>
</feature>
<dbReference type="InterPro" id="IPR010505">
    <property type="entry name" value="MoaA_twitch"/>
</dbReference>
<proteinExistence type="inferred from homology"/>
<keyword evidence="3 12" id="KW-0949">S-adenosyl-L-methionine</keyword>
<evidence type="ECO:0000256" key="11">
    <source>
        <dbReference type="ARBA" id="ARBA00048697"/>
    </source>
</evidence>
<feature type="binding site" evidence="12">
    <location>
        <position position="125"/>
    </location>
    <ligand>
        <name>S-adenosyl-L-methionine</name>
        <dbReference type="ChEBI" id="CHEBI:59789"/>
    </ligand>
</feature>
<dbReference type="SUPFAM" id="SSF102114">
    <property type="entry name" value="Radical SAM enzymes"/>
    <property type="match status" value="1"/>
</dbReference>
<accession>A0ABQ2JSU7</accession>
<dbReference type="SFLD" id="SFLDG01386">
    <property type="entry name" value="main_SPASM_domain-containing"/>
    <property type="match status" value="1"/>
</dbReference>
<feature type="binding site" evidence="12">
    <location>
        <begin position="263"/>
        <end position="265"/>
    </location>
    <ligand>
        <name>GTP</name>
        <dbReference type="ChEBI" id="CHEBI:37565"/>
    </ligand>
</feature>
<comment type="catalytic activity">
    <reaction evidence="11 12">
        <text>GTP + AH2 + S-adenosyl-L-methionine = (8S)-3',8-cyclo-7,8-dihydroguanosine 5'-triphosphate + 5'-deoxyadenosine + L-methionine + A + H(+)</text>
        <dbReference type="Rhea" id="RHEA:49576"/>
        <dbReference type="ChEBI" id="CHEBI:13193"/>
        <dbReference type="ChEBI" id="CHEBI:15378"/>
        <dbReference type="ChEBI" id="CHEBI:17319"/>
        <dbReference type="ChEBI" id="CHEBI:17499"/>
        <dbReference type="ChEBI" id="CHEBI:37565"/>
        <dbReference type="ChEBI" id="CHEBI:57844"/>
        <dbReference type="ChEBI" id="CHEBI:59789"/>
        <dbReference type="ChEBI" id="CHEBI:131766"/>
        <dbReference type="EC" id="4.1.99.22"/>
    </reaction>
</comment>
<dbReference type="PROSITE" id="PS51918">
    <property type="entry name" value="RADICAL_SAM"/>
    <property type="match status" value="1"/>
</dbReference>
<evidence type="ECO:0000256" key="6">
    <source>
        <dbReference type="ARBA" id="ARBA00023004"/>
    </source>
</evidence>
<organism evidence="14 15">
    <name type="scientific">Novosphingobium indicum</name>
    <dbReference type="NCBI Taxonomy" id="462949"/>
    <lineage>
        <taxon>Bacteria</taxon>
        <taxon>Pseudomonadati</taxon>
        <taxon>Pseudomonadota</taxon>
        <taxon>Alphaproteobacteria</taxon>
        <taxon>Sphingomonadales</taxon>
        <taxon>Sphingomonadaceae</taxon>
        <taxon>Novosphingobium</taxon>
    </lineage>
</organism>
<evidence type="ECO:0000256" key="2">
    <source>
        <dbReference type="ARBA" id="ARBA00022485"/>
    </source>
</evidence>
<dbReference type="EC" id="4.1.99.22" evidence="1 12"/>
<feature type="binding site" evidence="12">
    <location>
        <position position="258"/>
    </location>
    <ligand>
        <name>[4Fe-4S] cluster</name>
        <dbReference type="ChEBI" id="CHEBI:49883"/>
        <label>2</label>
        <note>4Fe-4S-substrate</note>
    </ligand>
</feature>
<feature type="binding site" evidence="12">
    <location>
        <position position="30"/>
    </location>
    <ligand>
        <name>[4Fe-4S] cluster</name>
        <dbReference type="ChEBI" id="CHEBI:49883"/>
        <label>1</label>
        <note>4Fe-4S-S-AdoMet</note>
    </ligand>
</feature>
<comment type="cofactor">
    <cofactor evidence="12">
        <name>[4Fe-4S] cluster</name>
        <dbReference type="ChEBI" id="CHEBI:49883"/>
    </cofactor>
    <text evidence="12">Binds 2 [4Fe-4S] clusters. Binds 1 [4Fe-4S] cluster coordinated with 3 cysteines and an exchangeable S-adenosyl-L-methionine and 1 [4Fe-4S] cluster coordinated with 3 cysteines and the GTP-derived substrate.</text>
</comment>
<dbReference type="InterPro" id="IPR013483">
    <property type="entry name" value="MoaA"/>
</dbReference>
<dbReference type="SMART" id="SM00729">
    <property type="entry name" value="Elp3"/>
    <property type="match status" value="1"/>
</dbReference>
<dbReference type="PROSITE" id="PS01305">
    <property type="entry name" value="MOAA_NIFB_PQQE"/>
    <property type="match status" value="1"/>
</dbReference>
<dbReference type="SFLD" id="SFLDS00029">
    <property type="entry name" value="Radical_SAM"/>
    <property type="match status" value="1"/>
</dbReference>
<feature type="binding site" evidence="12">
    <location>
        <position position="19"/>
    </location>
    <ligand>
        <name>GTP</name>
        <dbReference type="ChEBI" id="CHEBI:37565"/>
    </ligand>
</feature>
<evidence type="ECO:0000256" key="9">
    <source>
        <dbReference type="ARBA" id="ARBA00023150"/>
    </source>
</evidence>
<dbReference type="NCBIfam" id="TIGR02666">
    <property type="entry name" value="moaA"/>
    <property type="match status" value="1"/>
</dbReference>